<protein>
    <submittedName>
        <fullName evidence="1">Structural maintenance of chromosomes protein 5</fullName>
    </submittedName>
</protein>
<sequence>MSKRLKLDFQPGSIKTVTIKNFTTYSHGEFKLSPSLNMIIGPNGTGKSTLVAAICLGLGGKLELIKRKTMKSMIKTGTTESTIELVVADIGDREVIIERTFTEKSSKWKLNGRSTSEKEVISKVKSLNIQLDNLCHFLPQERVAEFAGLSPEKLLVETERTLKSGNLYLMHEDLIKLEDKRDSVIQQLETYNSRLETLQQEKEKLNEAVQALNQFNEKRNEVELHKHILPYAVWEDEKIRRRELKKQKEDAEAKLKDFENNKRPLNEALVVSLDERKRLQVEKNEKQRLYDEIEGKVEQLQREKKKNEEYISDLKGKLLSTRTSKERRRQEIINEKAEINKLNNELTQLADDDTEDQINEYKGQRRQLQNEKLTLSEAIEESNNTLNDKKRQEARLSQELKAEMSKLNTEDKLNLLNIQSSKLLYSSFQAHKFMREKSGTNEYFESPVVTCDIREKSLAGVCERVIGQNNLVALTFTNEDNYQKNYRHLQQFTVPTRVLKQQPSPPSIPQESLHHFGFENYLSDYLQGPQPVLNMLKINSKIHNIPVTLKELSDRQLNKLMTPNNEGKIPFMRFISGQQLFNVTRSRYGNRNFVYSTDTIKNNNFFGKNSISSEVRESTETNIKSLKSDLDDIHSQIKEINDKLINDKSNAVRIQRDIELFNEKVNQHSLLKSRRNRIQQNIVTKQERIEKLTQDLNKNHSDRIRNIRNRLLEVFGNNSKQGSQISDYVAQLSDIKLEINQINLDVLNERNRKDAIEALVQQMDELKSELVAIYEESKKQYLSMKNSNCKQIIAETNAKLPPSEVEKIQNKAVEYREAGELNESNIKETISILEDEISVMTADKSSIQRLKSVDEKIEEIHGVLPRLNTEKQSFDTRITEIKSRWEPELDGLVEKISRSFQRKFVNVASNGKVQLAKNEKFKKWRLEILVKFREQSDFKILDRQSQSGGERAVSTIFFVMALQGLTKAPIRIVDEINQGMDPKNEKMAHKYLVRTACKNVNSQYFLVTPKLLTGLYYHPQMKIHCIYTGPFIKSGDVDFMDFTNQF</sequence>
<dbReference type="Proteomes" id="UP001152531">
    <property type="component" value="Unassembled WGS sequence"/>
</dbReference>
<accession>A0ACA9Y455</accession>
<comment type="caution">
    <text evidence="1">The sequence shown here is derived from an EMBL/GenBank/DDBJ whole genome shotgun (WGS) entry which is preliminary data.</text>
</comment>
<organism evidence="1 2">
    <name type="scientific">[Candida] jaroonii</name>
    <dbReference type="NCBI Taxonomy" id="467808"/>
    <lineage>
        <taxon>Eukaryota</taxon>
        <taxon>Fungi</taxon>
        <taxon>Dikarya</taxon>
        <taxon>Ascomycota</taxon>
        <taxon>Saccharomycotina</taxon>
        <taxon>Pichiomycetes</taxon>
        <taxon>Debaryomycetaceae</taxon>
        <taxon>Yamadazyma</taxon>
    </lineage>
</organism>
<evidence type="ECO:0000313" key="1">
    <source>
        <dbReference type="EMBL" id="CAH6719697.1"/>
    </source>
</evidence>
<dbReference type="EMBL" id="CALSDN010000002">
    <property type="protein sequence ID" value="CAH6719697.1"/>
    <property type="molecule type" value="Genomic_DNA"/>
</dbReference>
<proteinExistence type="predicted"/>
<reference evidence="1" key="1">
    <citation type="submission" date="2022-06" db="EMBL/GenBank/DDBJ databases">
        <authorList>
            <person name="Legras J.-L."/>
            <person name="Devillers H."/>
            <person name="Grondin C."/>
        </authorList>
    </citation>
    <scope>NUCLEOTIDE SEQUENCE</scope>
    <source>
        <strain evidence="1">CLIB 1444</strain>
    </source>
</reference>
<keyword evidence="2" id="KW-1185">Reference proteome</keyword>
<evidence type="ECO:0000313" key="2">
    <source>
        <dbReference type="Proteomes" id="UP001152531"/>
    </source>
</evidence>
<name>A0ACA9Y455_9ASCO</name>
<gene>
    <name evidence="1" type="ORF">CLIB1444_02S14488</name>
</gene>